<keyword evidence="2" id="KW-0865">Zymogen</keyword>
<sequence length="606" mass="66499">MADDAATITLLVVLALFLLPTMSVHAERIQSRALISAGHWSRLAKFHLLRHWNPGGFASEGKSGVQVDAVLTYHASGYFPCFGAGIGSASSLTLVITPPDDALTVLVETKVVSDSRPLVVTKWIPDSLGVSIWVRNDNRLCSVETRLVGEIYRPREHFDARIEWPQCPFPVAMQGMCGSCFAIVVSTVGTDRVCVENERLIRRSRPPLSTAEIEKQRSTYPKTLSPQPILSCGNLGGCGGGSPFLAIQYSQRNGLPDSEHCPYLSAGCTQEMDDRRDGCHKCSELGLGSAKILPLYHFHPVILAPNEAVMMRTVQETGSVIVSFRAHANFQEFFMFNRFGLYTTTAGSPEIGNHAVRIIGFGVEGNVPFWLLMNSWGDDWGEHGCFRMLRGRNLCGIEELPVGMDPINVDQLDSQPSVFDLCADRARKRSETCFPARFPIIGPINLLPPDILSRLADTTAAEATLAAEAAQDLSSVGSPSSGSSWSFQDDSPGLTKAHTATTVGNWRTQDPTAEYWKSFFQRHKPEVLHALKVDNSEERNVVVECLESQVVFGTLIHMHLRLESADESLESDVYIHVDPFGRCEVTLGVPGDPSSYSQPHDRAQTA</sequence>
<evidence type="ECO:0000256" key="3">
    <source>
        <dbReference type="SAM" id="MobiDB-lite"/>
    </source>
</evidence>
<dbReference type="SMART" id="SM00645">
    <property type="entry name" value="Pept_C1"/>
    <property type="match status" value="1"/>
</dbReference>
<gene>
    <name evidence="6" type="ORF">FOZ61_006491</name>
</gene>
<dbReference type="OrthoDB" id="640249at2759"/>
<organism evidence="6 7">
    <name type="scientific">Perkinsus olseni</name>
    <name type="common">Perkinsus atlanticus</name>
    <dbReference type="NCBI Taxonomy" id="32597"/>
    <lineage>
        <taxon>Eukaryota</taxon>
        <taxon>Sar</taxon>
        <taxon>Alveolata</taxon>
        <taxon>Perkinsozoa</taxon>
        <taxon>Perkinsea</taxon>
        <taxon>Perkinsida</taxon>
        <taxon>Perkinsidae</taxon>
        <taxon>Perkinsus</taxon>
    </lineage>
</organism>
<evidence type="ECO:0000313" key="7">
    <source>
        <dbReference type="Proteomes" id="UP000570595"/>
    </source>
</evidence>
<dbReference type="SUPFAM" id="SSF54001">
    <property type="entry name" value="Cysteine proteinases"/>
    <property type="match status" value="1"/>
</dbReference>
<dbReference type="PANTHER" id="PTHR12411">
    <property type="entry name" value="CYSTEINE PROTEASE FAMILY C1-RELATED"/>
    <property type="match status" value="1"/>
</dbReference>
<dbReference type="InterPro" id="IPR013128">
    <property type="entry name" value="Peptidase_C1A"/>
</dbReference>
<comment type="caution">
    <text evidence="6">The sequence shown here is derived from an EMBL/GenBank/DDBJ whole genome shotgun (WGS) entry which is preliminary data.</text>
</comment>
<dbReference type="InterPro" id="IPR025660">
    <property type="entry name" value="Pept_his_AS"/>
</dbReference>
<dbReference type="EMBL" id="JABAHT010000370">
    <property type="protein sequence ID" value="KAF4657113.1"/>
    <property type="molecule type" value="Genomic_DNA"/>
</dbReference>
<evidence type="ECO:0000313" key="6">
    <source>
        <dbReference type="EMBL" id="KAF4657113.1"/>
    </source>
</evidence>
<reference evidence="6 7" key="1">
    <citation type="submission" date="2020-04" db="EMBL/GenBank/DDBJ databases">
        <title>Perkinsus olseni comparative genomics.</title>
        <authorList>
            <person name="Bogema D.R."/>
        </authorList>
    </citation>
    <scope>NUCLEOTIDE SEQUENCE [LARGE SCALE GENOMIC DNA]</scope>
    <source>
        <strain evidence="6">ATCC PRA-179</strain>
    </source>
</reference>
<dbReference type="Pfam" id="PF00112">
    <property type="entry name" value="Peptidase_C1"/>
    <property type="match status" value="1"/>
</dbReference>
<feature type="domain" description="Peptidase C1A papain C-terminal" evidence="5">
    <location>
        <begin position="154"/>
        <end position="405"/>
    </location>
</feature>
<accession>A0A7J6LD53</accession>
<comment type="similarity">
    <text evidence="1">Belongs to the peptidase C1 family.</text>
</comment>
<dbReference type="PROSITE" id="PS00639">
    <property type="entry name" value="THIOL_PROTEASE_HIS"/>
    <property type="match status" value="1"/>
</dbReference>
<evidence type="ECO:0000256" key="2">
    <source>
        <dbReference type="ARBA" id="ARBA00023145"/>
    </source>
</evidence>
<feature type="region of interest" description="Disordered" evidence="3">
    <location>
        <begin position="473"/>
        <end position="492"/>
    </location>
</feature>
<protein>
    <recommendedName>
        <fullName evidence="5">Peptidase C1A papain C-terminal domain-containing protein</fullName>
    </recommendedName>
</protein>
<feature type="chain" id="PRO_5029480145" description="Peptidase C1A papain C-terminal domain-containing protein" evidence="4">
    <location>
        <begin position="27"/>
        <end position="606"/>
    </location>
</feature>
<dbReference type="InterPro" id="IPR000668">
    <property type="entry name" value="Peptidase_C1A_C"/>
</dbReference>
<dbReference type="InterPro" id="IPR038765">
    <property type="entry name" value="Papain-like_cys_pep_sf"/>
</dbReference>
<keyword evidence="4" id="KW-0732">Signal</keyword>
<name>A0A7J6LD53_PEROL</name>
<dbReference type="GO" id="GO:0006508">
    <property type="term" value="P:proteolysis"/>
    <property type="evidence" value="ECO:0007669"/>
    <property type="project" value="InterPro"/>
</dbReference>
<feature type="signal peptide" evidence="4">
    <location>
        <begin position="1"/>
        <end position="26"/>
    </location>
</feature>
<evidence type="ECO:0000256" key="4">
    <source>
        <dbReference type="SAM" id="SignalP"/>
    </source>
</evidence>
<dbReference type="GO" id="GO:0008234">
    <property type="term" value="F:cysteine-type peptidase activity"/>
    <property type="evidence" value="ECO:0007669"/>
    <property type="project" value="InterPro"/>
</dbReference>
<dbReference type="Gene3D" id="3.90.70.10">
    <property type="entry name" value="Cysteine proteinases"/>
    <property type="match status" value="1"/>
</dbReference>
<dbReference type="AlphaFoldDB" id="A0A7J6LD53"/>
<evidence type="ECO:0000256" key="1">
    <source>
        <dbReference type="ARBA" id="ARBA00008455"/>
    </source>
</evidence>
<evidence type="ECO:0000259" key="5">
    <source>
        <dbReference type="SMART" id="SM00645"/>
    </source>
</evidence>
<proteinExistence type="inferred from homology"/>
<dbReference type="Proteomes" id="UP000570595">
    <property type="component" value="Unassembled WGS sequence"/>
</dbReference>